<keyword evidence="2" id="KW-1185">Reference proteome</keyword>
<dbReference type="EMBL" id="JAQQXP010000001">
    <property type="protein sequence ID" value="MDC8830212.1"/>
    <property type="molecule type" value="Genomic_DNA"/>
</dbReference>
<comment type="caution">
    <text evidence="1">The sequence shown here is derived from an EMBL/GenBank/DDBJ whole genome shotgun (WGS) entry which is preliminary data.</text>
</comment>
<reference evidence="1 2" key="1">
    <citation type="submission" date="2022-10" db="EMBL/GenBank/DDBJ databases">
        <title>Alteromonas sp. chi3 Genome sequencing.</title>
        <authorList>
            <person name="Park S."/>
        </authorList>
    </citation>
    <scope>NUCLEOTIDE SEQUENCE [LARGE SCALE GENOMIC DNA]</scope>
    <source>
        <strain evidence="2">chi3</strain>
    </source>
</reference>
<sequence length="55" mass="6023">MQPDNQTVLNEEQLTAVTGAGVSFMHNPDVISTNWPEPADSPFYVPCSEPVLFSN</sequence>
<gene>
    <name evidence="1" type="ORF">OIK42_05490</name>
</gene>
<dbReference type="Proteomes" id="UP001218788">
    <property type="component" value="Unassembled WGS sequence"/>
</dbReference>
<accession>A0ABT5L2Z2</accession>
<evidence type="ECO:0000313" key="1">
    <source>
        <dbReference type="EMBL" id="MDC8830212.1"/>
    </source>
</evidence>
<organism evidence="1 2">
    <name type="scientific">Alteromonas gilva</name>
    <dbReference type="NCBI Taxonomy" id="2987522"/>
    <lineage>
        <taxon>Bacteria</taxon>
        <taxon>Pseudomonadati</taxon>
        <taxon>Pseudomonadota</taxon>
        <taxon>Gammaproteobacteria</taxon>
        <taxon>Alteromonadales</taxon>
        <taxon>Alteromonadaceae</taxon>
        <taxon>Alteromonas/Salinimonas group</taxon>
        <taxon>Alteromonas</taxon>
    </lineage>
</organism>
<evidence type="ECO:0000313" key="2">
    <source>
        <dbReference type="Proteomes" id="UP001218788"/>
    </source>
</evidence>
<proteinExistence type="predicted"/>
<protein>
    <submittedName>
        <fullName evidence="1">Uncharacterized protein</fullName>
    </submittedName>
</protein>
<name>A0ABT5L2Z2_9ALTE</name>
<dbReference type="RefSeq" id="WP_273638970.1">
    <property type="nucleotide sequence ID" value="NZ_JAQQXP010000001.1"/>
</dbReference>